<dbReference type="GeneID" id="106470184"/>
<dbReference type="RefSeq" id="XP_013786172.1">
    <property type="nucleotide sequence ID" value="XM_013930718.1"/>
</dbReference>
<keyword evidence="13" id="KW-1185">Reference proteome</keyword>
<dbReference type="Pfam" id="PF00435">
    <property type="entry name" value="Spectrin"/>
    <property type="match status" value="1"/>
</dbReference>
<evidence type="ECO:0000256" key="11">
    <source>
        <dbReference type="SAM" id="MobiDB-lite"/>
    </source>
</evidence>
<accession>A0ABM1BPI5</accession>
<sequence length="4210" mass="485571">MEEEVSELDCYDTDVEGVEKTITHMKEHISDLNSQVKSVAQDASNRYQQQHRSIPEVIQKALESLELLSETVSVAMEDKEREFKRARTARWEYMQGVENIVAWLQKAQEKLEDKSKCPQEAKETLMPILSEVPSVKDNMEKVSRNGNIIIENSQNVEETSRLKGTITSLREQLIQVEAWIGERRQEIEDALLSWQQFSKINTLLKEWLVKVENILGKEVELSSLPETRQRLSELQILIRETPQAQRHLTDMSKYLGKIGQVCSVGNLADQLEAIEQEESITENRLQEEVAFLQEMVEEWEQCDRKLKEVAGWLEKTKNNLESPHQKRKSFHDQLAAREKLLADITIQKTKVKMAVEKLLVHFRTRSSTQNQMALRGDQLQTELDKLHSIVEDQSKTLSACLAQEEQFQQEIQQLRHLVSQSEHQLKLAGSPTFSTQERKKQAAFQNIDQDVLDTSQTSEGTPVSKQTSSMVIKSQNVISSSTVVSVVKKTRIISDGKTTKVFEEEEYPDIEPSSFVRGIEDSEINHTAIERKGASNFQQVSTSYQTTGSGVFHPSSSYLKSQATTNQQVKATATSFSASYQQQSHHVLSSQELAILGNDNEEPRVVSSRSASSRAQVQVTTHTSASKRTQRYDPTSIVSYPDEEPEDHQTPSDSEGWVRIKEMMEDVGDELSCKNVKDTEEYKLYQDDIKEPNSSKLEYNTQLQESQDSEEEVFSSKRYQIPQELNWALCSETTTHTSSQVLLPKECISFIEDPFKHTVEICAAVVKGPEEANCIVSSRTENLLELPMQNSLEKEAETEEDNILLQIGQSGSNKELQAIRTEIDKDVSKGEDFKTCVFTEVEEPIEYSSADFTTTDELLSNQCEKMSKLDNFQKVEIREKVDEHEKIDLHSSQPQKKDNVTDDDMGEVKPEISPVFEDTTMKEATQTWEESSEDFETEILKKEHLEMVQGIAETNCELETKETSELSAAHVTSEEEVFEHSVTQEEQLIPVNVNDIPIKVESITKPITVDADDVNFLKHSIIIKEETTDNSKTPPEKKSIQKLEDFSQDVEKPLKLETNYPGQHPDKNIPLAVKPSEKVFTQITTNMEKVQNLSEGLEKYLSETVPVVKCGRSAVPVSSVEEQKETDFSENIIVETEEQPEQDVSSEILFDKDVETISSFERQKQTVLIEDATKVSGEQLDQHIPHESVSDKEVVTVSSVEREKETRLVDDVTTEPEKHVAHGTVFDKEVVTISSVEIEKEARFINDVTTRPVEQLDGHVPHETESGKDVVTVSLVEIEKETRLVDDVTTGPEEQLDGHVPHETESGKDVVTVSLVEIEKETRLVDDVTTGPEEQLDQHISHETVTGKDVVTVSSIEIEKETRFIDDVTTRPEEQLDQSITHETVSGRDVVTVSLVEGEKETRLVDDVTTMPEEQLDQSITHETVSGRDVVTVSLVEGEKETRLVDDVTTRPEEQQDGNVPHETVSHKDVVTVSSIEREKETDLVDDATTEPEKHISHETVSGKDVVTVSSVEREKETRLVDDATTEPEKHVSYETVFDKEVVTISSVEIEKEARFIDDVTTRPEEELDQHISHETVSGKNVVTVSSTEREKETDLVEDVSKEPKEQLDQHVLPGADSNNITLSSLSMVKTVEERMLQVVRQLKEPHGVLNMDILKELKEETEELKAVLQSEIKILTGSSKKEFQLTNEFEMLQHQLDILTTDILCKENDLKVKEITEKKSITTKCQMEEITYFLKKIQTFLSVYISHQSSTGFLQKQQEKLKYLKSELKSRQEDLDKLIEECEKLSQTSDTESILDMRLHMEELSTALEGKERTIVIALEESRTREETLKGNEVSMELERSMKMQEEILVNLQCLSQLYEQQGQQEVTSKPEENVTLRIHKYYQKIQKYATTSKSYPSSLKQISMWPVAELPNSETLSSEVDNNLTALRSSVVTRNQDQIELQYVIVVETIIRWLEIVEHKVILARSSRTDRQYEVQQVIDGDLQELQLYILQLAETSQPLCNCLSDQALSRVIGALNSVQQGFQDVETFVQASLTTTIKEEENVATLKNEMQTLTQAIDAAKQHVHNVDELKEGSDDLSDHLENLASQHSLHQHQLRNLEKLVLESGACKPSEVENLKEELQNLQVQITHKVKKTKCRRQLVKQIKRQLHFLEQQVKLGNIRLESLTFVKTVTELQDELKHHKAFFRQVHLLLSTVEFMFDHLDSSLQNRILSLYKAVTGHAKQVLEKATEHGHSLEKAVIGWQQLQPLLHSNSQWLMAKIKNVKELPCFSEHNVEKLISTFKNLQCDIRDRQPQIAYINRLSQGLKGVRCSSLNLEVHKCTLDWKELVKDVISQLEKLQNYHMTWQNFQEDIKQLKTWIEEAEHYLFQIQKKSDAETDLTMEMKHLGDIAKIKSNFKIKEVKQEDMKKVLQQTLKLPEKHLKQLNCSWETLKISTYDLESQVCQQVMQRPFHEIFVELRSWLENIATVVLQKEMLEDMRSFHDIELLLSQYQVIKMELEARNEIFMTALAAEIREDEPEDYQVETEAEEIGHMRNIWACVTSEVNFRLTVLEDLVTQWTQFEKLAEDLSVWLQKHCRDIKEILTHSIRQHHQVVMEALDTVKEISNQLKTKNTEVIEQLGNSLKEALTTKETKAHVDGTQIYLQQLQHNLEELILKADKELNKRLDQWNNYQQALTLANDLLLETDYKLMLCKNPVQDIGQCRGQLRMLESLLEVLLERQNLISNLKIISSVLMDEVEAGVHIDLNSTLDQVQERWKTIKELVSDLLQDHKDVWMLWDQFYNNFEYITSWSSETEVQLFRIFVISTVRFDEAAIQQMVDDMKCKEEDLGELDRLCSELSQSFLVGPKARCALKKKLQETKDHIQQMITTLSQHQHDISEEHSKWDSINTTIGNVIAFLNDVEQFLKEKESEVNAPDVQQVIQETQHHMNQMPLHKISLLTLQDSLLKDFDASSTFVHEVSVLLNRWQSLCSQLLNFLHHLQRKQCKTQNFPKKAQNIFNLLHKIQSQLNLETPSHPKVESLVQLEILELEALENKPLIESLIEEGTALVDDIPEETVQSSVITQLQEQWVLVTHLLRERIDILTTVTKRWQLYRHQLCEVQQIAREIEQKDLENNTVFVRDLDNLQANITSQQAVIDELTKAKNSLTELKQTRDLLQSVIDEAEACIVEDEILAAENQIHTLQFKLTEQYTRLQSLHEKWEELQQILLEIRKKLDSGQKAAVEHLPQSQQELYAKIQEVKNLQDHLYTVCDTLDTVEREVANLQDTWDLPEVGGVTGEVALLRRTWETVIVLLVIKMELISEKLHHLHQFDEEAEKLLSWAQSFTIRIEEEKNLNVEDEVPLLETELASQKDLLLKTTELGEKLVEDCDDVNVQRKLEEIKRVWETVNKLWAQRQEKLKSFLLQWKQLEQDTISFDKWLNDIEYQLSKSVVYQEVSEKEINRQQTVLEDLQQDIENHANNILDMISTCDALISECESILSPSKKDNLLKSVKSLENRWKQATNLAANKKSSIQETWSLWEKFLNDFSDLETWMLSSERSARYPKSDASLYNVPVIQEETKQYEILQQSIRVNVTRLQLVNRQYRRLARESRTDSGNFLKNKVNDINQRWDTLYRRVVCIIRRLRHTLLIWDDFHALQEALRLWLTEVDLQLTEVEHFSEEKAISEKIKIIEEYIKAFQDHEEDLVHLENMTVYIQKRSEGSDASKAEEESQEVIQYWRSIQGRIQRYSLRLQHVQMCESEYSVDKTEKLEDFLQSSLEDTDKSGSSVNKRLAPPEGVDANSEYQLELKSALTEARERLTEAECAVYRETCESLGTEVSPQTDSRLIAACRSSIDVLTYLTEQAEYDTLLYNLTSEMQHCAKEEFQRWETLRTFYLGRDHQQQQERNQFLSDLTLLEWWVEQAENQQHSWKTTKEGSMDLVQLTLILKDFQEDLRYHTGVFSSWKTKEQKLVSCGNQEEQKQLKQRLESLHCHWENVCLIALQHFNELQEAGLNKNSELLMWLRETEEQFSEMELDETTTDKDVISINYNKLLEIKHEIECWEPVLKELQQSALMLSSEPFTSRGEEQLSAASVMCENQDLSHQVEATSERFTNLQHKCGIHVDLLKCVQDEEIPTTGDAIVEGASLWDADKEVEEERREQPTTVNSYYQYLARVVRTSLPFQALMLLLLGVASLLPVSEDDFSCVLTNNFARSLDPMLRYPNGPPPI</sequence>
<keyword evidence="4 9" id="KW-0812">Transmembrane</keyword>
<feature type="coiled-coil region" evidence="10">
    <location>
        <begin position="2039"/>
        <end position="2136"/>
    </location>
</feature>
<evidence type="ECO:0000313" key="14">
    <source>
        <dbReference type="RefSeq" id="XP_013786172.1"/>
    </source>
</evidence>
<evidence type="ECO:0000259" key="12">
    <source>
        <dbReference type="PROSITE" id="PS51049"/>
    </source>
</evidence>
<dbReference type="CDD" id="cd00176">
    <property type="entry name" value="SPEC"/>
    <property type="match status" value="2"/>
</dbReference>
<dbReference type="SUPFAM" id="SSF46966">
    <property type="entry name" value="Spectrin repeat"/>
    <property type="match status" value="12"/>
</dbReference>
<feature type="domain" description="KASH" evidence="12">
    <location>
        <begin position="4151"/>
        <end position="4210"/>
    </location>
</feature>
<protein>
    <submittedName>
        <fullName evidence="14">Nesprin-2-like</fullName>
    </submittedName>
</protein>
<evidence type="ECO:0000313" key="13">
    <source>
        <dbReference type="Proteomes" id="UP000694941"/>
    </source>
</evidence>
<keyword evidence="8" id="KW-0539">Nucleus</keyword>
<name>A0ABM1BPI5_LIMPO</name>
<dbReference type="SMART" id="SM01249">
    <property type="entry name" value="KASH"/>
    <property type="match status" value="1"/>
</dbReference>
<feature type="region of interest" description="Disordered" evidence="11">
    <location>
        <begin position="601"/>
        <end position="654"/>
    </location>
</feature>
<keyword evidence="7 9" id="KW-0472">Membrane</keyword>
<evidence type="ECO:0000256" key="7">
    <source>
        <dbReference type="ARBA" id="ARBA00023136"/>
    </source>
</evidence>
<keyword evidence="6" id="KW-1133">Transmembrane helix</keyword>
<keyword evidence="10" id="KW-0175">Coiled coil</keyword>
<feature type="topological domain" description="Perinuclear space" evidence="9">
    <location>
        <begin position="4181"/>
        <end position="4210"/>
    </location>
</feature>
<evidence type="ECO:0000256" key="6">
    <source>
        <dbReference type="ARBA" id="ARBA00022989"/>
    </source>
</evidence>
<proteinExistence type="inferred from homology"/>
<evidence type="ECO:0000256" key="1">
    <source>
        <dbReference type="ARBA" id="ARBA00004126"/>
    </source>
</evidence>
<feature type="topological domain" description="Cytoplasmic" evidence="9">
    <location>
        <begin position="1"/>
        <end position="4159"/>
    </location>
</feature>
<comment type="similarity">
    <text evidence="2">Belongs to the nesprin family.</text>
</comment>
<feature type="compositionally biased region" description="Low complexity" evidence="11">
    <location>
        <begin position="605"/>
        <end position="619"/>
    </location>
</feature>
<dbReference type="InterPro" id="IPR012315">
    <property type="entry name" value="KASH"/>
</dbReference>
<evidence type="ECO:0000256" key="2">
    <source>
        <dbReference type="ARBA" id="ARBA00008619"/>
    </source>
</evidence>
<comment type="subcellular location">
    <subcellularLocation>
        <location evidence="1">Nucleus membrane</location>
    </subcellularLocation>
</comment>
<feature type="coiled-coil region" evidence="10">
    <location>
        <begin position="1755"/>
        <end position="1822"/>
    </location>
</feature>
<evidence type="ECO:0000256" key="10">
    <source>
        <dbReference type="SAM" id="Coils"/>
    </source>
</evidence>
<keyword evidence="5" id="KW-0677">Repeat</keyword>
<dbReference type="SMART" id="SM00150">
    <property type="entry name" value="SPEC"/>
    <property type="match status" value="11"/>
</dbReference>
<dbReference type="Pfam" id="PF10541">
    <property type="entry name" value="KASH"/>
    <property type="match status" value="1"/>
</dbReference>
<dbReference type="Proteomes" id="UP000694941">
    <property type="component" value="Unplaced"/>
</dbReference>
<feature type="region of interest" description="Disordered" evidence="11">
    <location>
        <begin position="883"/>
        <end position="908"/>
    </location>
</feature>
<evidence type="ECO:0000256" key="5">
    <source>
        <dbReference type="ARBA" id="ARBA00022737"/>
    </source>
</evidence>
<dbReference type="Gene3D" id="1.20.58.60">
    <property type="match status" value="8"/>
</dbReference>
<dbReference type="InterPro" id="IPR002017">
    <property type="entry name" value="Spectrin_repeat"/>
</dbReference>
<dbReference type="PANTHER" id="PTHR14514:SF2">
    <property type="entry name" value="A-KINASE ANCHOR PROTEIN 6"/>
    <property type="match status" value="1"/>
</dbReference>
<organism evidence="13 14">
    <name type="scientific">Limulus polyphemus</name>
    <name type="common">Atlantic horseshoe crab</name>
    <dbReference type="NCBI Taxonomy" id="6850"/>
    <lineage>
        <taxon>Eukaryota</taxon>
        <taxon>Metazoa</taxon>
        <taxon>Ecdysozoa</taxon>
        <taxon>Arthropoda</taxon>
        <taxon>Chelicerata</taxon>
        <taxon>Merostomata</taxon>
        <taxon>Xiphosura</taxon>
        <taxon>Limulidae</taxon>
        <taxon>Limulus</taxon>
    </lineage>
</organism>
<gene>
    <name evidence="14" type="primary">LOC106470184</name>
</gene>
<dbReference type="InterPro" id="IPR018159">
    <property type="entry name" value="Spectrin/alpha-actinin"/>
</dbReference>
<evidence type="ECO:0000256" key="8">
    <source>
        <dbReference type="ARBA" id="ARBA00023242"/>
    </source>
</evidence>
<evidence type="ECO:0000256" key="9">
    <source>
        <dbReference type="PROSITE-ProRule" id="PRU00385"/>
    </source>
</evidence>
<reference evidence="14" key="1">
    <citation type="submission" date="2025-08" db="UniProtKB">
        <authorList>
            <consortium name="RefSeq"/>
        </authorList>
    </citation>
    <scope>IDENTIFICATION</scope>
    <source>
        <tissue evidence="14">Muscle</tissue>
    </source>
</reference>
<dbReference type="PROSITE" id="PS51049">
    <property type="entry name" value="KASH"/>
    <property type="match status" value="1"/>
</dbReference>
<evidence type="ECO:0000256" key="4">
    <source>
        <dbReference type="ARBA" id="ARBA00022692"/>
    </source>
</evidence>
<feature type="compositionally biased region" description="Polar residues" evidence="11">
    <location>
        <begin position="620"/>
        <end position="638"/>
    </location>
</feature>
<feature type="coiled-coil region" evidence="10">
    <location>
        <begin position="3436"/>
        <end position="3470"/>
    </location>
</feature>
<evidence type="ECO:0000256" key="3">
    <source>
        <dbReference type="ARBA" id="ARBA00022553"/>
    </source>
</evidence>
<keyword evidence="3" id="KW-0597">Phosphoprotein</keyword>
<dbReference type="PANTHER" id="PTHR14514">
    <property type="entry name" value="PKA ANCHORING PROTEIN"/>
    <property type="match status" value="1"/>
</dbReference>